<dbReference type="AlphaFoldDB" id="A0A1G9P8W0"/>
<dbReference type="STRING" id="990371.SAMN05421813_10416"/>
<evidence type="ECO:0000313" key="2">
    <source>
        <dbReference type="EMBL" id="SDL94595.1"/>
    </source>
</evidence>
<organism evidence="2 3">
    <name type="scientific">Daejeonella rubra</name>
    <dbReference type="NCBI Taxonomy" id="990371"/>
    <lineage>
        <taxon>Bacteria</taxon>
        <taxon>Pseudomonadati</taxon>
        <taxon>Bacteroidota</taxon>
        <taxon>Sphingobacteriia</taxon>
        <taxon>Sphingobacteriales</taxon>
        <taxon>Sphingobacteriaceae</taxon>
        <taxon>Daejeonella</taxon>
    </lineage>
</organism>
<sequence length="148" mass="16195">MNTAYRPLLAATFVLFLSMLSCSKDSMNGSGVAYFDIIFELSIGRTVIFAKDSKELTISMISVNDSRCPINANCVTAGNAIVKLRLSDNSGSEVFTELCLGQCENSGSDTKQITLSNISYSITIRKVEPYPKINDTQEKKVLFSVSKI</sequence>
<reference evidence="3" key="1">
    <citation type="submission" date="2016-10" db="EMBL/GenBank/DDBJ databases">
        <authorList>
            <person name="Varghese N."/>
            <person name="Submissions S."/>
        </authorList>
    </citation>
    <scope>NUCLEOTIDE SEQUENCE [LARGE SCALE GENOMIC DNA]</scope>
    <source>
        <strain evidence="3">DSM 24536</strain>
    </source>
</reference>
<evidence type="ECO:0008006" key="4">
    <source>
        <dbReference type="Google" id="ProtNLM"/>
    </source>
</evidence>
<dbReference type="OrthoDB" id="163809at2"/>
<feature type="chain" id="PRO_5011741824" description="Lipoprotein" evidence="1">
    <location>
        <begin position="24"/>
        <end position="148"/>
    </location>
</feature>
<name>A0A1G9P8W0_9SPHI</name>
<dbReference type="PROSITE" id="PS51257">
    <property type="entry name" value="PROKAR_LIPOPROTEIN"/>
    <property type="match status" value="1"/>
</dbReference>
<accession>A0A1G9P8W0</accession>
<evidence type="ECO:0000313" key="3">
    <source>
        <dbReference type="Proteomes" id="UP000199226"/>
    </source>
</evidence>
<evidence type="ECO:0000256" key="1">
    <source>
        <dbReference type="SAM" id="SignalP"/>
    </source>
</evidence>
<dbReference type="Proteomes" id="UP000199226">
    <property type="component" value="Unassembled WGS sequence"/>
</dbReference>
<feature type="signal peptide" evidence="1">
    <location>
        <begin position="1"/>
        <end position="23"/>
    </location>
</feature>
<keyword evidence="1" id="KW-0732">Signal</keyword>
<keyword evidence="3" id="KW-1185">Reference proteome</keyword>
<proteinExistence type="predicted"/>
<dbReference type="RefSeq" id="WP_090700350.1">
    <property type="nucleotide sequence ID" value="NZ_FNHH01000004.1"/>
</dbReference>
<dbReference type="EMBL" id="FNHH01000004">
    <property type="protein sequence ID" value="SDL94595.1"/>
    <property type="molecule type" value="Genomic_DNA"/>
</dbReference>
<gene>
    <name evidence="2" type="ORF">SAMN05421813_10416</name>
</gene>
<protein>
    <recommendedName>
        <fullName evidence="4">Lipoprotein</fullName>
    </recommendedName>
</protein>